<keyword evidence="3" id="KW-1185">Reference proteome</keyword>
<proteinExistence type="predicted"/>
<dbReference type="EMBL" id="CP014841">
    <property type="protein sequence ID" value="AND68170.1"/>
    <property type="molecule type" value="Genomic_DNA"/>
</dbReference>
<gene>
    <name evidence="2" type="ORF">ATSB10_07160</name>
</gene>
<dbReference type="Proteomes" id="UP000077255">
    <property type="component" value="Chromosome"/>
</dbReference>
<reference evidence="2 3" key="1">
    <citation type="submission" date="2016-02" db="EMBL/GenBank/DDBJ databases">
        <title>Complete genome sequencing and analysis of ATSB10, Dyella thiooxydans isolated from rhizosphere soil of sunflower (Helianthus annuus L.).</title>
        <authorList>
            <person name="Lee Y."/>
            <person name="Hwangbo K."/>
            <person name="Chung H."/>
            <person name="Yoo J."/>
            <person name="Kim K.Y."/>
            <person name="Sa T.M."/>
            <person name="Um Y."/>
            <person name="Madhaiyan M."/>
        </authorList>
    </citation>
    <scope>NUCLEOTIDE SEQUENCE [LARGE SCALE GENOMIC DNA]</scope>
    <source>
        <strain evidence="2 3">ATSB10</strain>
    </source>
</reference>
<sequence length="286" mass="33545">MQDLHNVLSPSWYKQRYHGNWFEDIGEPHVTPWLWRHRDPKASFQRGLNSNEYIRLDPQELVRVSDQYLNIPWLRHEYLDWVLVDAMMVNEVTEFGEEMKRQLWVNFSFFSIWAIESYKKHQGDLDKMLKDQALAKLQAWLTKAAIFIGIPLAIGFYVAKNPDTQISHHLAIGLLWYAGFFALSRIWWLLRYIAMRFKMRGQERNAKVKVLQLLEKMWSACSLMKGGAISARELRGALERAADAGTVWPIPIAPLVDRVIEQDGAVWTPLRRLSRQEIKGKTAHDW</sequence>
<organism evidence="2 3">
    <name type="scientific">Dyella thiooxydans</name>
    <dbReference type="NCBI Taxonomy" id="445710"/>
    <lineage>
        <taxon>Bacteria</taxon>
        <taxon>Pseudomonadati</taxon>
        <taxon>Pseudomonadota</taxon>
        <taxon>Gammaproteobacteria</taxon>
        <taxon>Lysobacterales</taxon>
        <taxon>Rhodanobacteraceae</taxon>
        <taxon>Dyella</taxon>
    </lineage>
</organism>
<dbReference type="PATRIC" id="fig|445710.3.peg.714"/>
<keyword evidence="1" id="KW-0812">Transmembrane</keyword>
<protein>
    <submittedName>
        <fullName evidence="2">Uncharacterized protein</fullName>
    </submittedName>
</protein>
<feature type="transmembrane region" description="Helical" evidence="1">
    <location>
        <begin position="170"/>
        <end position="190"/>
    </location>
</feature>
<name>A0A160MY62_9GAMM</name>
<keyword evidence="1" id="KW-1133">Transmembrane helix</keyword>
<evidence type="ECO:0000256" key="1">
    <source>
        <dbReference type="SAM" id="Phobius"/>
    </source>
</evidence>
<evidence type="ECO:0000313" key="3">
    <source>
        <dbReference type="Proteomes" id="UP000077255"/>
    </source>
</evidence>
<accession>A0A160MY62</accession>
<dbReference type="AlphaFoldDB" id="A0A160MY62"/>
<feature type="transmembrane region" description="Helical" evidence="1">
    <location>
        <begin position="137"/>
        <end position="158"/>
    </location>
</feature>
<keyword evidence="1" id="KW-0472">Membrane</keyword>
<dbReference type="KEGG" id="dtx:ATSB10_07160"/>
<evidence type="ECO:0000313" key="2">
    <source>
        <dbReference type="EMBL" id="AND68170.1"/>
    </source>
</evidence>